<evidence type="ECO:0000256" key="1">
    <source>
        <dbReference type="SAM" id="Phobius"/>
    </source>
</evidence>
<keyword evidence="1" id="KW-0812">Transmembrane</keyword>
<protein>
    <submittedName>
        <fullName evidence="2">Uncharacterized protein</fullName>
    </submittedName>
</protein>
<keyword evidence="1" id="KW-1133">Transmembrane helix</keyword>
<keyword evidence="1" id="KW-0472">Membrane</keyword>
<organism evidence="2">
    <name type="scientific">uncultured Caudovirales phage</name>
    <dbReference type="NCBI Taxonomy" id="2100421"/>
    <lineage>
        <taxon>Viruses</taxon>
        <taxon>Duplodnaviria</taxon>
        <taxon>Heunggongvirae</taxon>
        <taxon>Uroviricota</taxon>
        <taxon>Caudoviricetes</taxon>
        <taxon>Peduoviridae</taxon>
        <taxon>Maltschvirus</taxon>
        <taxon>Maltschvirus maltsch</taxon>
    </lineage>
</organism>
<name>A0A6J5L2E9_9CAUD</name>
<accession>A0A6J5L2E9</accession>
<gene>
    <name evidence="2" type="ORF">UFOVP114_66</name>
</gene>
<reference evidence="2" key="1">
    <citation type="submission" date="2020-04" db="EMBL/GenBank/DDBJ databases">
        <authorList>
            <person name="Chiriac C."/>
            <person name="Salcher M."/>
            <person name="Ghai R."/>
            <person name="Kavagutti S V."/>
        </authorList>
    </citation>
    <scope>NUCLEOTIDE SEQUENCE</scope>
</reference>
<feature type="transmembrane region" description="Helical" evidence="1">
    <location>
        <begin position="7"/>
        <end position="26"/>
    </location>
</feature>
<evidence type="ECO:0000313" key="2">
    <source>
        <dbReference type="EMBL" id="CAB4128724.1"/>
    </source>
</evidence>
<dbReference type="EMBL" id="LR796230">
    <property type="protein sequence ID" value="CAB4128724.1"/>
    <property type="molecule type" value="Genomic_DNA"/>
</dbReference>
<proteinExistence type="predicted"/>
<sequence>MMTFQDLLQYASGLAVTLFSVFGWLWHRRALVEKYAAMAYNVIDSRYPPGQPRPDGVDKLSEAVGLVRKLCGTHWFLNLSDGDVERVRAKLESINGAIKAQKIKLADVPGLALAELKSPTVQADIAQITQSDEFKAAVQSLLQSAPLDAQSVVDAVLQSPQMQQKMESAASAYFQSLLQRPPAPAAPAP</sequence>